<dbReference type="SUPFAM" id="SSF55781">
    <property type="entry name" value="GAF domain-like"/>
    <property type="match status" value="1"/>
</dbReference>
<evidence type="ECO:0000256" key="7">
    <source>
        <dbReference type="ARBA" id="ARBA00022643"/>
    </source>
</evidence>
<evidence type="ECO:0000256" key="6">
    <source>
        <dbReference type="ARBA" id="ARBA00022630"/>
    </source>
</evidence>
<evidence type="ECO:0000256" key="10">
    <source>
        <dbReference type="ARBA" id="ARBA00022741"/>
    </source>
</evidence>
<sequence length="747" mass="82788">MSENSSTYDGERRRLATLTDYDVLAGKTEQGLDDITRIAAQVAGTPIAFISLVDDQRTWFKAPIGLDLADIPRAWSISSHAIEQDGVFEIPDLNNDDRFARNPLVTGEAGFRSYAGAPLVASDGEKLGTLAVVDYEPRQLNADQRQALLALSRQVMALLTARKQLAERRQVDQRHGFILDSAVDYAIVSMRLDGTVTSWNEGAARIMGWTEQEMCGLPCHRFFTPEDCDDGIPEKEMGAALAQGRGKDERWHLRKGGERFWANGEMMPLTDEADRPIGFIKILRDRTEQRLEYERLKAIEERFKIALEAAGFVGSWDWDSRTDTLRADSKFCAFYSVDPELGESGVPLATFVAGIHPDDRERVAEAIRQCIAETGEFAEEYRVLRHDGAVRWVMAQGRCAYDGSGKATHFPGVAIDTTDRKLAELALADSETRMRLALEAGELGTWESTLELGNLQWDARTRELLGHTPDEPLDFQHSFIRQVHPDDRERVNAVVREAVTTDGMLDVGFRTIDAAGRQRHVHAIGAVVVGMAKRFLGTVRDVTELRAAEDHRALLNNELQHRIKNTLSIVQAIVSQSLRNASTPAEARDTIGNRLQVLSEAHDLLTRTSWSAAPIDTIVDGAIRLQGGRSRRIRVSGPQVRFSARAALALAMALHELGTNATKYGALSVPEGHVDLRWTVIQEAEPVFELVWKEHGGPVVTEPTRVGFGTRLMQSLGRDLGGKAVIDYEPSGVRWTVRSSLAAIVES</sequence>
<dbReference type="InterPro" id="IPR000014">
    <property type="entry name" value="PAS"/>
</dbReference>
<evidence type="ECO:0000256" key="14">
    <source>
        <dbReference type="ARBA" id="ARBA00023026"/>
    </source>
</evidence>
<dbReference type="PANTHER" id="PTHR41523">
    <property type="entry name" value="TWO-COMPONENT SYSTEM SENSOR PROTEIN"/>
    <property type="match status" value="1"/>
</dbReference>
<dbReference type="InterPro" id="IPR029016">
    <property type="entry name" value="GAF-like_dom_sf"/>
</dbReference>
<dbReference type="SMART" id="SM00911">
    <property type="entry name" value="HWE_HK"/>
    <property type="match status" value="1"/>
</dbReference>
<dbReference type="CDD" id="cd00130">
    <property type="entry name" value="PAS"/>
    <property type="match status" value="3"/>
</dbReference>
<keyword evidence="12" id="KW-0067">ATP-binding</keyword>
<keyword evidence="9" id="KW-0677">Repeat</keyword>
<protein>
    <recommendedName>
        <fullName evidence="2">histidine kinase</fullName>
        <ecNumber evidence="2">2.7.13.3</ecNumber>
    </recommendedName>
</protein>
<keyword evidence="15" id="KW-0675">Receptor</keyword>
<evidence type="ECO:0000256" key="3">
    <source>
        <dbReference type="ARBA" id="ARBA00022543"/>
    </source>
</evidence>
<dbReference type="SMART" id="SM00091">
    <property type="entry name" value="PAS"/>
    <property type="match status" value="3"/>
</dbReference>
<dbReference type="InterPro" id="IPR000700">
    <property type="entry name" value="PAS-assoc_C"/>
</dbReference>
<keyword evidence="14" id="KW-0843">Virulence</keyword>
<dbReference type="SMART" id="SM00065">
    <property type="entry name" value="GAF"/>
    <property type="match status" value="1"/>
</dbReference>
<dbReference type="Pfam" id="PF01590">
    <property type="entry name" value="GAF"/>
    <property type="match status" value="1"/>
</dbReference>
<evidence type="ECO:0000256" key="8">
    <source>
        <dbReference type="ARBA" id="ARBA00022679"/>
    </source>
</evidence>
<dbReference type="SMART" id="SM00086">
    <property type="entry name" value="PAC"/>
    <property type="match status" value="3"/>
</dbReference>
<dbReference type="Gene3D" id="2.10.70.100">
    <property type="match status" value="1"/>
</dbReference>
<dbReference type="InterPro" id="IPR003018">
    <property type="entry name" value="GAF"/>
</dbReference>
<feature type="domain" description="PAC" evidence="17">
    <location>
        <begin position="246"/>
        <end position="298"/>
    </location>
</feature>
<keyword evidence="6" id="KW-0285">Flavoprotein</keyword>
<keyword evidence="7" id="KW-0288">FMN</keyword>
<evidence type="ECO:0000313" key="19">
    <source>
        <dbReference type="Proteomes" id="UP001367771"/>
    </source>
</evidence>
<keyword evidence="4" id="KW-0597">Phosphoprotein</keyword>
<keyword evidence="11" id="KW-0418">Kinase</keyword>
<keyword evidence="8" id="KW-0808">Transferase</keyword>
<dbReference type="PROSITE" id="PS50113">
    <property type="entry name" value="PAC"/>
    <property type="match status" value="2"/>
</dbReference>
<evidence type="ECO:0000256" key="4">
    <source>
        <dbReference type="ARBA" id="ARBA00022553"/>
    </source>
</evidence>
<dbReference type="Pfam" id="PF13426">
    <property type="entry name" value="PAS_9"/>
    <property type="match status" value="1"/>
</dbReference>
<evidence type="ECO:0000256" key="5">
    <source>
        <dbReference type="ARBA" id="ARBA00022606"/>
    </source>
</evidence>
<comment type="catalytic activity">
    <reaction evidence="1">
        <text>ATP + protein L-histidine = ADP + protein N-phospho-L-histidine.</text>
        <dbReference type="EC" id="2.7.13.3"/>
    </reaction>
</comment>
<comment type="caution">
    <text evidence="18">The sequence shown here is derived from an EMBL/GenBank/DDBJ whole genome shotgun (WGS) entry which is preliminary data.</text>
</comment>
<organism evidence="18 19">
    <name type="scientific">Sphingomonas kyungheensis</name>
    <dbReference type="NCBI Taxonomy" id="1069987"/>
    <lineage>
        <taxon>Bacteria</taxon>
        <taxon>Pseudomonadati</taxon>
        <taxon>Pseudomonadota</taxon>
        <taxon>Alphaproteobacteria</taxon>
        <taxon>Sphingomonadales</taxon>
        <taxon>Sphingomonadaceae</taxon>
        <taxon>Sphingomonas</taxon>
    </lineage>
</organism>
<dbReference type="EMBL" id="JBBBDM010000001">
    <property type="protein sequence ID" value="MEI5686066.1"/>
    <property type="molecule type" value="Genomic_DNA"/>
</dbReference>
<dbReference type="InterPro" id="IPR013655">
    <property type="entry name" value="PAS_fold_3"/>
</dbReference>
<evidence type="ECO:0000259" key="17">
    <source>
        <dbReference type="PROSITE" id="PS50113"/>
    </source>
</evidence>
<dbReference type="Pfam" id="PF07536">
    <property type="entry name" value="HWE_HK"/>
    <property type="match status" value="1"/>
</dbReference>
<dbReference type="Gene3D" id="3.30.450.40">
    <property type="match status" value="1"/>
</dbReference>
<evidence type="ECO:0000256" key="9">
    <source>
        <dbReference type="ARBA" id="ARBA00022737"/>
    </source>
</evidence>
<reference evidence="18 19" key="1">
    <citation type="journal article" date="2013" name="Int. J. Syst. Evol. Microbiol.">
        <title>Sphingomonas kyungheensis sp. nov., a bacterium with ginsenoside-converting activity isolated from soil of a ginseng field.</title>
        <authorList>
            <person name="Son H.M."/>
            <person name="Yang J.E."/>
            <person name="Park Y."/>
            <person name="Han C.K."/>
            <person name="Kim S.G."/>
            <person name="Kook M."/>
            <person name="Yi T.H."/>
        </authorList>
    </citation>
    <scope>NUCLEOTIDE SEQUENCE [LARGE SCALE GENOMIC DNA]</scope>
    <source>
        <strain evidence="18 19">LMG 26582</strain>
    </source>
</reference>
<dbReference type="EC" id="2.7.13.3" evidence="2"/>
<evidence type="ECO:0000256" key="15">
    <source>
        <dbReference type="ARBA" id="ARBA00023170"/>
    </source>
</evidence>
<dbReference type="Gene3D" id="3.30.565.10">
    <property type="entry name" value="Histidine kinase-like ATPase, C-terminal domain"/>
    <property type="match status" value="1"/>
</dbReference>
<feature type="domain" description="PAS" evidence="16">
    <location>
        <begin position="430"/>
        <end position="502"/>
    </location>
</feature>
<name>A0ABU8H0B5_9SPHN</name>
<evidence type="ECO:0000256" key="13">
    <source>
        <dbReference type="ARBA" id="ARBA00022991"/>
    </source>
</evidence>
<evidence type="ECO:0000256" key="1">
    <source>
        <dbReference type="ARBA" id="ARBA00000085"/>
    </source>
</evidence>
<keyword evidence="13" id="KW-0157">Chromophore</keyword>
<dbReference type="Pfam" id="PF08447">
    <property type="entry name" value="PAS_3"/>
    <property type="match status" value="2"/>
</dbReference>
<accession>A0ABU8H0B5</accession>
<keyword evidence="5" id="KW-0716">Sensory transduction</keyword>
<keyword evidence="3" id="KW-0600">Photoreceptor protein</keyword>
<dbReference type="Gene3D" id="3.30.450.20">
    <property type="entry name" value="PAS domain"/>
    <property type="match status" value="3"/>
</dbReference>
<dbReference type="InterPro" id="IPR011102">
    <property type="entry name" value="Sig_transdc_His_kinase_HWE"/>
</dbReference>
<keyword evidence="10" id="KW-0547">Nucleotide-binding</keyword>
<evidence type="ECO:0000256" key="2">
    <source>
        <dbReference type="ARBA" id="ARBA00012438"/>
    </source>
</evidence>
<proteinExistence type="predicted"/>
<evidence type="ECO:0000256" key="11">
    <source>
        <dbReference type="ARBA" id="ARBA00022777"/>
    </source>
</evidence>
<dbReference type="Proteomes" id="UP001367771">
    <property type="component" value="Unassembled WGS sequence"/>
</dbReference>
<dbReference type="RefSeq" id="WP_336544452.1">
    <property type="nucleotide sequence ID" value="NZ_JBBBDM010000001.1"/>
</dbReference>
<dbReference type="InterPro" id="IPR001610">
    <property type="entry name" value="PAC"/>
</dbReference>
<dbReference type="InterPro" id="IPR035965">
    <property type="entry name" value="PAS-like_dom_sf"/>
</dbReference>
<gene>
    <name evidence="18" type="ORF">V8201_03120</name>
</gene>
<feature type="domain" description="PAS" evidence="16">
    <location>
        <begin position="178"/>
        <end position="227"/>
    </location>
</feature>
<keyword evidence="19" id="KW-1185">Reference proteome</keyword>
<feature type="domain" description="PAC" evidence="17">
    <location>
        <begin position="377"/>
        <end position="429"/>
    </location>
</feature>
<evidence type="ECO:0000313" key="18">
    <source>
        <dbReference type="EMBL" id="MEI5686066.1"/>
    </source>
</evidence>
<evidence type="ECO:0000256" key="12">
    <source>
        <dbReference type="ARBA" id="ARBA00022840"/>
    </source>
</evidence>
<dbReference type="SUPFAM" id="SSF55785">
    <property type="entry name" value="PYP-like sensor domain (PAS domain)"/>
    <property type="match status" value="3"/>
</dbReference>
<dbReference type="PROSITE" id="PS50112">
    <property type="entry name" value="PAS"/>
    <property type="match status" value="2"/>
</dbReference>
<evidence type="ECO:0000259" key="16">
    <source>
        <dbReference type="PROSITE" id="PS50112"/>
    </source>
</evidence>
<dbReference type="NCBIfam" id="TIGR00229">
    <property type="entry name" value="sensory_box"/>
    <property type="match status" value="3"/>
</dbReference>
<dbReference type="InterPro" id="IPR036890">
    <property type="entry name" value="HATPase_C_sf"/>
</dbReference>
<dbReference type="PANTHER" id="PTHR41523:SF7">
    <property type="entry name" value="HISTIDINE KINASE"/>
    <property type="match status" value="1"/>
</dbReference>